<evidence type="ECO:0000256" key="1">
    <source>
        <dbReference type="ARBA" id="ARBA00022741"/>
    </source>
</evidence>
<evidence type="ECO:0000256" key="4">
    <source>
        <dbReference type="ARBA" id="ARBA00023163"/>
    </source>
</evidence>
<dbReference type="InterPro" id="IPR009057">
    <property type="entry name" value="Homeodomain-like_sf"/>
</dbReference>
<evidence type="ECO:0000259" key="5">
    <source>
        <dbReference type="PROSITE" id="PS50045"/>
    </source>
</evidence>
<dbReference type="SUPFAM" id="SSF159800">
    <property type="entry name" value="PrpR receptor domain-like"/>
    <property type="match status" value="1"/>
</dbReference>
<dbReference type="PROSITE" id="PS50045">
    <property type="entry name" value="SIGMA54_INTERACT_4"/>
    <property type="match status" value="1"/>
</dbReference>
<dbReference type="InterPro" id="IPR035965">
    <property type="entry name" value="PAS-like_dom_sf"/>
</dbReference>
<keyword evidence="8" id="KW-1185">Reference proteome</keyword>
<dbReference type="SUPFAM" id="SSF55785">
    <property type="entry name" value="PYP-like sensor domain (PAS domain)"/>
    <property type="match status" value="1"/>
</dbReference>
<dbReference type="SUPFAM" id="SSF46689">
    <property type="entry name" value="Homeodomain-like"/>
    <property type="match status" value="1"/>
</dbReference>
<name>A0ABS8G349_9FIRM</name>
<dbReference type="Gene3D" id="1.10.10.60">
    <property type="entry name" value="Homeodomain-like"/>
    <property type="match status" value="1"/>
</dbReference>
<accession>A0ABS8G349</accession>
<dbReference type="Pfam" id="PF02954">
    <property type="entry name" value="HTH_8"/>
    <property type="match status" value="1"/>
</dbReference>
<dbReference type="Pfam" id="PF06506">
    <property type="entry name" value="PrpR_N"/>
    <property type="match status" value="1"/>
</dbReference>
<dbReference type="InterPro" id="IPR027417">
    <property type="entry name" value="P-loop_NTPase"/>
</dbReference>
<dbReference type="InterPro" id="IPR002078">
    <property type="entry name" value="Sigma_54_int"/>
</dbReference>
<dbReference type="RefSeq" id="WP_227708432.1">
    <property type="nucleotide sequence ID" value="NZ_JAJEQX010000026.1"/>
</dbReference>
<dbReference type="CDD" id="cd00009">
    <property type="entry name" value="AAA"/>
    <property type="match status" value="1"/>
</dbReference>
<keyword evidence="3" id="KW-0805">Transcription regulation</keyword>
<dbReference type="InterPro" id="IPR010524">
    <property type="entry name" value="Sig_transdc_resp-reg_PrpR_N"/>
</dbReference>
<keyword evidence="1" id="KW-0547">Nucleotide-binding</keyword>
<feature type="domain" description="Sigma-54 factor interaction" evidence="5">
    <location>
        <begin position="328"/>
        <end position="555"/>
    </location>
</feature>
<dbReference type="InterPro" id="IPR058031">
    <property type="entry name" value="AAA_lid_NorR"/>
</dbReference>
<dbReference type="PROSITE" id="PS50112">
    <property type="entry name" value="PAS"/>
    <property type="match status" value="1"/>
</dbReference>
<reference evidence="7 8" key="1">
    <citation type="submission" date="2021-10" db="EMBL/GenBank/DDBJ databases">
        <title>Anaerobic single-cell dispensing facilitates the cultivation of human gut bacteria.</title>
        <authorList>
            <person name="Afrizal A."/>
        </authorList>
    </citation>
    <scope>NUCLEOTIDE SEQUENCE [LARGE SCALE GENOMIC DNA]</scope>
    <source>
        <strain evidence="7 8">CLA-AA-H200</strain>
    </source>
</reference>
<keyword evidence="2" id="KW-0067">ATP-binding</keyword>
<organism evidence="7 8">
    <name type="scientific">Ruminococcus turbiniformis</name>
    <dbReference type="NCBI Taxonomy" id="2881258"/>
    <lineage>
        <taxon>Bacteria</taxon>
        <taxon>Bacillati</taxon>
        <taxon>Bacillota</taxon>
        <taxon>Clostridia</taxon>
        <taxon>Eubacteriales</taxon>
        <taxon>Oscillospiraceae</taxon>
        <taxon>Ruminococcus</taxon>
    </lineage>
</organism>
<dbReference type="EMBL" id="JAJEQX010000026">
    <property type="protein sequence ID" value="MCC2255359.1"/>
    <property type="molecule type" value="Genomic_DNA"/>
</dbReference>
<dbReference type="Gene3D" id="3.30.450.20">
    <property type="entry name" value="PAS domain"/>
    <property type="match status" value="1"/>
</dbReference>
<dbReference type="Gene3D" id="3.40.50.300">
    <property type="entry name" value="P-loop containing nucleotide triphosphate hydrolases"/>
    <property type="match status" value="1"/>
</dbReference>
<dbReference type="PANTHER" id="PTHR32071">
    <property type="entry name" value="TRANSCRIPTIONAL REGULATORY PROTEIN"/>
    <property type="match status" value="1"/>
</dbReference>
<evidence type="ECO:0000256" key="2">
    <source>
        <dbReference type="ARBA" id="ARBA00022840"/>
    </source>
</evidence>
<dbReference type="CDD" id="cd00130">
    <property type="entry name" value="PAS"/>
    <property type="match status" value="1"/>
</dbReference>
<dbReference type="SMART" id="SM00091">
    <property type="entry name" value="PAS"/>
    <property type="match status" value="1"/>
</dbReference>
<dbReference type="NCBIfam" id="TIGR00229">
    <property type="entry name" value="sensory_box"/>
    <property type="match status" value="1"/>
</dbReference>
<protein>
    <submittedName>
        <fullName evidence="7">PrpR N-terminal domain-containing protein</fullName>
    </submittedName>
</protein>
<sequence length="639" mass="72939">MTKIALLVPYESILQVAEKVIEEHNYNIEYKKVIQTEDAVNEARMAIKSGARIIIARGFQAKLIKDYTNIPLVEMRFHAQEIGLLLKRAKAILKKECPVVGLIVFSNMLCNMSHMEELFNVKLHIRSIEQNDEVPGVIEEMKGLGAELIIGGEIVCREAQMAGFPVLPYESTEESVLEALQIAERMSSATETEKETKAQFETVLDTAFHGIVKVDAEGKIITLNRLVENLIGKTAEEVEGLEFKEVFPWFEGEIFGDILSGKRENYSTSLQFQGKSWILLAASIRYDDQISGAIISLQRMEDFARSGKKEMQEVYLQGFTAQKTFRDIRTKNRRMQEILDKARKYALSDSPVMIYGEIGTEYAAVAEAIHNNSVRRTGPFVSVNVRGLEYSRQMEALFGGEPGEIKAEINIKGAFTLASHGTVLINGIEHLNPRVQYMIYRIFRPGYMEKTDYLSVENLDVRIIVCTHKNLKLLAEEEKFNRELFYFLQGLTLEIPPLRERAEDLEECIDQCIQENCRKYNKYLKLTKGGRDRLLSFPWEGNLVQIRSFCERLVLETEKRSVSETEIQNLFGSLYPLVRRVKGEEKIVVYNSKEAADLSALLKKHNGNRSLVAQEMGISTTTLWRRMKKFGIEASYDSR</sequence>
<evidence type="ECO:0000256" key="3">
    <source>
        <dbReference type="ARBA" id="ARBA00023015"/>
    </source>
</evidence>
<dbReference type="InterPro" id="IPR002197">
    <property type="entry name" value="HTH_Fis"/>
</dbReference>
<gene>
    <name evidence="7" type="ORF">LKD70_13200</name>
</gene>
<dbReference type="Pfam" id="PF25601">
    <property type="entry name" value="AAA_lid_14"/>
    <property type="match status" value="1"/>
</dbReference>
<dbReference type="PRINTS" id="PR01590">
    <property type="entry name" value="HTHFIS"/>
</dbReference>
<dbReference type="Pfam" id="PF00158">
    <property type="entry name" value="Sigma54_activat"/>
    <property type="match status" value="1"/>
</dbReference>
<dbReference type="Proteomes" id="UP001198151">
    <property type="component" value="Unassembled WGS sequence"/>
</dbReference>
<evidence type="ECO:0000313" key="8">
    <source>
        <dbReference type="Proteomes" id="UP001198151"/>
    </source>
</evidence>
<dbReference type="InterPro" id="IPR000014">
    <property type="entry name" value="PAS"/>
</dbReference>
<feature type="domain" description="PAS" evidence="6">
    <location>
        <begin position="196"/>
        <end position="240"/>
    </location>
</feature>
<evidence type="ECO:0000259" key="6">
    <source>
        <dbReference type="PROSITE" id="PS50112"/>
    </source>
</evidence>
<proteinExistence type="predicted"/>
<keyword evidence="4" id="KW-0804">Transcription</keyword>
<dbReference type="Gene3D" id="3.40.50.2300">
    <property type="match status" value="1"/>
</dbReference>
<dbReference type="Gene3D" id="3.40.50.10660">
    <property type="entry name" value="PrpR receptor domain-like"/>
    <property type="match status" value="1"/>
</dbReference>
<evidence type="ECO:0000313" key="7">
    <source>
        <dbReference type="EMBL" id="MCC2255359.1"/>
    </source>
</evidence>
<comment type="caution">
    <text evidence="7">The sequence shown here is derived from an EMBL/GenBank/DDBJ whole genome shotgun (WGS) entry which is preliminary data.</text>
</comment>
<dbReference type="Gene3D" id="1.10.8.60">
    <property type="match status" value="1"/>
</dbReference>
<dbReference type="SUPFAM" id="SSF52540">
    <property type="entry name" value="P-loop containing nucleoside triphosphate hydrolases"/>
    <property type="match status" value="1"/>
</dbReference>